<accession>A0A2K8SE19</accession>
<dbReference type="SUPFAM" id="SSF52799">
    <property type="entry name" value="(Phosphotyrosine protein) phosphatases II"/>
    <property type="match status" value="1"/>
</dbReference>
<dbReference type="AlphaFoldDB" id="A0A2K8SE19"/>
<dbReference type="Pfam" id="PF00782">
    <property type="entry name" value="DSPc"/>
    <property type="match status" value="1"/>
</dbReference>
<feature type="domain" description="Tyrosine specific protein phosphatases" evidence="1">
    <location>
        <begin position="68"/>
        <end position="110"/>
    </location>
</feature>
<protein>
    <recommendedName>
        <fullName evidence="1">Tyrosine specific protein phosphatases domain-containing protein</fullName>
    </recommendedName>
</protein>
<evidence type="ECO:0000313" key="2">
    <source>
        <dbReference type="EMBL" id="AUB31701.1"/>
    </source>
</evidence>
<dbReference type="InterPro" id="IPR000387">
    <property type="entry name" value="Tyr_Pase_dom"/>
</dbReference>
<keyword evidence="3" id="KW-1185">Reference proteome</keyword>
<dbReference type="InterPro" id="IPR029021">
    <property type="entry name" value="Prot-tyrosine_phosphatase-like"/>
</dbReference>
<gene>
    <name evidence="2" type="ORF">SFLOR_v1c06510</name>
</gene>
<name>A0A2K8SE19_9MOLU</name>
<dbReference type="InterPro" id="IPR000340">
    <property type="entry name" value="Dual-sp_phosphatase_cat-dom"/>
</dbReference>
<dbReference type="OrthoDB" id="397722at2"/>
<dbReference type="EMBL" id="CP025057">
    <property type="protein sequence ID" value="AUB31701.1"/>
    <property type="molecule type" value="Genomic_DNA"/>
</dbReference>
<proteinExistence type="predicted"/>
<dbReference type="PROSITE" id="PS50056">
    <property type="entry name" value="TYR_PHOSPHATASE_2"/>
    <property type="match status" value="1"/>
</dbReference>
<dbReference type="KEGG" id="sfz:SFLOR_v1c06510"/>
<evidence type="ECO:0000313" key="3">
    <source>
        <dbReference type="Proteomes" id="UP000231823"/>
    </source>
</evidence>
<evidence type="ECO:0000259" key="1">
    <source>
        <dbReference type="PROSITE" id="PS50056"/>
    </source>
</evidence>
<dbReference type="Gene3D" id="3.90.190.10">
    <property type="entry name" value="Protein tyrosine phosphatase superfamily"/>
    <property type="match status" value="1"/>
</dbReference>
<dbReference type="Proteomes" id="UP000231823">
    <property type="component" value="Chromosome"/>
</dbReference>
<sequence length="150" mass="17887">MSKKIVDNLYLGDMHSVPKDSDLILSCAQEIFQDQNPHKGLNKLIQHEKKRILYNFEDYPYLEDMDKNLILDAIKEIETNIKDKKIYVHCIWGVNRSASIVFMYLVRNNIIKADNYEQAQKEYWKIYPNHSPNPGWKAFLKLNFPYNFEK</sequence>
<reference evidence="2 3" key="1">
    <citation type="submission" date="2017-12" db="EMBL/GenBank/DDBJ databases">
        <title>Complete genome sequence of Spiroplasma floricola 23-6 (ATCC 29989).</title>
        <authorList>
            <person name="Tsai Y.-M."/>
            <person name="Wu P.-S."/>
            <person name="Lo W.-S."/>
            <person name="Kuo C.-H."/>
        </authorList>
    </citation>
    <scope>NUCLEOTIDE SEQUENCE [LARGE SCALE GENOMIC DNA]</scope>
    <source>
        <strain evidence="2 3">23-6</strain>
    </source>
</reference>
<dbReference type="RefSeq" id="WP_100916677.1">
    <property type="nucleotide sequence ID" value="NZ_CP025057.1"/>
</dbReference>
<organism evidence="2 3">
    <name type="scientific">Spiroplasma floricola 23-6</name>
    <dbReference type="NCBI Taxonomy" id="1336749"/>
    <lineage>
        <taxon>Bacteria</taxon>
        <taxon>Bacillati</taxon>
        <taxon>Mycoplasmatota</taxon>
        <taxon>Mollicutes</taxon>
        <taxon>Entomoplasmatales</taxon>
        <taxon>Spiroplasmataceae</taxon>
        <taxon>Spiroplasma</taxon>
    </lineage>
</organism>
<dbReference type="InterPro" id="IPR016130">
    <property type="entry name" value="Tyr_Pase_AS"/>
</dbReference>
<dbReference type="PROSITE" id="PS00383">
    <property type="entry name" value="TYR_PHOSPHATASE_1"/>
    <property type="match status" value="1"/>
</dbReference>